<sequence length="644" mass="69540">MTPPLTTPHDVRDTGIGRYTAWLRTERGLEFADYGALHAWSVTDLDGFWSSIWEHHGVRSHAPWSRVLDGRAMPGARWFPGARLNYAEHALGLPGDADEVAVVARSQTRPASELTFGELRDRVARARAGLRRLGVGRGDRVVAYLPNIPETLVAFLATASLGAVFASCAPEFGARSVIDRFGQLEPKVLLAVGGYTYGTRAVDRTREVAEITAGLPTLTCTVDVRYGPFSLGTPTTWDDLLSGPADEGFDPVPFDHPLFVLFTSGTTGLPKAIVHGHGGILLEHLKNHSLSWDLGPGDRMLWFSTTAWMLWNTLVSALLVRASLVMIDGDPAFPDLREQWRLAEETGATLMGTSPGYLMACRKAGVEPGGEFALPRLRQLGSAGSALAAEGYAWVHEQFGDRVLLNVGTGGTDVCTGILQGSPWQPVWAGEISGPCLGVAAVAFDPEGVPVVGELGELVITEPMPSMPVGFWNDPDGERYRAAYFATYPGVWRHGDWVRFAEEGHGIVAGRSDATLNRGGVRLGTADFYAVAEELPEVVDSLVVHLEDAAGGPGELVMFVQTDGVEVDDALRARLVAALRGRLSPRHVPDRIERVPVVPRNRTGKKLEVPVKRIMLGAAPGSVAGRDVLADPTALDFFVTWRRS</sequence>
<dbReference type="RefSeq" id="WP_344826559.1">
    <property type="nucleotide sequence ID" value="NZ_BAAAUV010000005.1"/>
</dbReference>
<keyword evidence="8" id="KW-1185">Reference proteome</keyword>
<dbReference type="PROSITE" id="PS00455">
    <property type="entry name" value="AMP_BINDING"/>
    <property type="match status" value="1"/>
</dbReference>
<dbReference type="NCBIfam" id="NF002937">
    <property type="entry name" value="PRK03584.1"/>
    <property type="match status" value="1"/>
</dbReference>
<dbReference type="PANTHER" id="PTHR42921:SF1">
    <property type="entry name" value="ACETOACETYL-COA SYNTHETASE"/>
    <property type="match status" value="1"/>
</dbReference>
<protein>
    <submittedName>
        <fullName evidence="7">Acetoacetate--CoA ligase</fullName>
    </submittedName>
</protein>
<dbReference type="Pfam" id="PF00501">
    <property type="entry name" value="AMP-binding"/>
    <property type="match status" value="1"/>
</dbReference>
<dbReference type="Gene3D" id="3.30.300.30">
    <property type="match status" value="1"/>
</dbReference>
<evidence type="ECO:0000259" key="6">
    <source>
        <dbReference type="Pfam" id="PF16177"/>
    </source>
</evidence>
<evidence type="ECO:0000256" key="1">
    <source>
        <dbReference type="ARBA" id="ARBA00006432"/>
    </source>
</evidence>
<feature type="domain" description="Acetyl-coenzyme A synthetase N-terminal" evidence="6">
    <location>
        <begin position="34"/>
        <end position="90"/>
    </location>
</feature>
<dbReference type="Proteomes" id="UP001501237">
    <property type="component" value="Unassembled WGS sequence"/>
</dbReference>
<evidence type="ECO:0000256" key="2">
    <source>
        <dbReference type="ARBA" id="ARBA00022598"/>
    </source>
</evidence>
<name>A0ABP6Q7N3_9ACTN</name>
<gene>
    <name evidence="7" type="ORF">GCM10010468_25070</name>
</gene>
<accession>A0ABP6Q7N3</accession>
<dbReference type="EMBL" id="BAAAUV010000005">
    <property type="protein sequence ID" value="GAA3208232.1"/>
    <property type="molecule type" value="Genomic_DNA"/>
</dbReference>
<dbReference type="GO" id="GO:0016874">
    <property type="term" value="F:ligase activity"/>
    <property type="evidence" value="ECO:0007669"/>
    <property type="project" value="UniProtKB-KW"/>
</dbReference>
<comment type="caution">
    <text evidence="7">The sequence shown here is derived from an EMBL/GenBank/DDBJ whole genome shotgun (WGS) entry which is preliminary data.</text>
</comment>
<dbReference type="Gene3D" id="3.40.50.12780">
    <property type="entry name" value="N-terminal domain of ligase-like"/>
    <property type="match status" value="1"/>
</dbReference>
<feature type="domain" description="AMP-dependent synthetase/ligase" evidence="5">
    <location>
        <begin position="98"/>
        <end position="463"/>
    </location>
</feature>
<evidence type="ECO:0000256" key="4">
    <source>
        <dbReference type="ARBA" id="ARBA00022840"/>
    </source>
</evidence>
<evidence type="ECO:0000313" key="8">
    <source>
        <dbReference type="Proteomes" id="UP001501237"/>
    </source>
</evidence>
<keyword evidence="3" id="KW-0547">Nucleotide-binding</keyword>
<dbReference type="Pfam" id="PF16177">
    <property type="entry name" value="ACAS_N"/>
    <property type="match status" value="1"/>
</dbReference>
<comment type="similarity">
    <text evidence="1">Belongs to the ATP-dependent AMP-binding enzyme family.</text>
</comment>
<dbReference type="NCBIfam" id="TIGR01217">
    <property type="entry name" value="ac_ac_CoA_syn"/>
    <property type="match status" value="1"/>
</dbReference>
<reference evidence="8" key="1">
    <citation type="journal article" date="2019" name="Int. J. Syst. Evol. Microbiol.">
        <title>The Global Catalogue of Microorganisms (GCM) 10K type strain sequencing project: providing services to taxonomists for standard genome sequencing and annotation.</title>
        <authorList>
            <consortium name="The Broad Institute Genomics Platform"/>
            <consortium name="The Broad Institute Genome Sequencing Center for Infectious Disease"/>
            <person name="Wu L."/>
            <person name="Ma J."/>
        </authorList>
    </citation>
    <scope>NUCLEOTIDE SEQUENCE [LARGE SCALE GENOMIC DNA]</scope>
    <source>
        <strain evidence="8">JCM 9377</strain>
    </source>
</reference>
<evidence type="ECO:0000256" key="3">
    <source>
        <dbReference type="ARBA" id="ARBA00022741"/>
    </source>
</evidence>
<dbReference type="PANTHER" id="PTHR42921">
    <property type="entry name" value="ACETOACETYL-COA SYNTHETASE"/>
    <property type="match status" value="1"/>
</dbReference>
<organism evidence="7 8">
    <name type="scientific">Actinocorallia longicatena</name>
    <dbReference type="NCBI Taxonomy" id="111803"/>
    <lineage>
        <taxon>Bacteria</taxon>
        <taxon>Bacillati</taxon>
        <taxon>Actinomycetota</taxon>
        <taxon>Actinomycetes</taxon>
        <taxon>Streptosporangiales</taxon>
        <taxon>Thermomonosporaceae</taxon>
        <taxon>Actinocorallia</taxon>
    </lineage>
</organism>
<dbReference type="InterPro" id="IPR005914">
    <property type="entry name" value="Acac_CoA_synth"/>
</dbReference>
<proteinExistence type="inferred from homology"/>
<evidence type="ECO:0000313" key="7">
    <source>
        <dbReference type="EMBL" id="GAA3208232.1"/>
    </source>
</evidence>
<keyword evidence="4" id="KW-0067">ATP-binding</keyword>
<evidence type="ECO:0000259" key="5">
    <source>
        <dbReference type="Pfam" id="PF00501"/>
    </source>
</evidence>
<keyword evidence="2 7" id="KW-0436">Ligase</keyword>
<dbReference type="SUPFAM" id="SSF56801">
    <property type="entry name" value="Acetyl-CoA synthetase-like"/>
    <property type="match status" value="1"/>
</dbReference>
<dbReference type="InterPro" id="IPR032387">
    <property type="entry name" value="ACAS_N"/>
</dbReference>
<dbReference type="InterPro" id="IPR042099">
    <property type="entry name" value="ANL_N_sf"/>
</dbReference>
<dbReference type="InterPro" id="IPR020845">
    <property type="entry name" value="AMP-binding_CS"/>
</dbReference>
<dbReference type="InterPro" id="IPR000873">
    <property type="entry name" value="AMP-dep_synth/lig_dom"/>
</dbReference>
<dbReference type="InterPro" id="IPR045851">
    <property type="entry name" value="AMP-bd_C_sf"/>
</dbReference>